<comment type="caution">
    <text evidence="7">The sequence shown here is derived from an EMBL/GenBank/DDBJ whole genome shotgun (WGS) entry which is preliminary data.</text>
</comment>
<dbReference type="Pfam" id="PF13193">
    <property type="entry name" value="AMP-binding_C"/>
    <property type="match status" value="3"/>
</dbReference>
<dbReference type="InterPro" id="IPR020845">
    <property type="entry name" value="AMP-binding_CS"/>
</dbReference>
<dbReference type="CDD" id="cd12117">
    <property type="entry name" value="A_NRPS_Srf_like"/>
    <property type="match status" value="1"/>
</dbReference>
<dbReference type="PROSITE" id="PS50075">
    <property type="entry name" value="CARRIER"/>
    <property type="match status" value="4"/>
</dbReference>
<dbReference type="PROSITE" id="PS00012">
    <property type="entry name" value="PHOSPHOPANTETHEINE"/>
    <property type="match status" value="3"/>
</dbReference>
<evidence type="ECO:0000256" key="5">
    <source>
        <dbReference type="SAM" id="MobiDB-lite"/>
    </source>
</evidence>
<dbReference type="InterPro" id="IPR025110">
    <property type="entry name" value="AMP-bd_C"/>
</dbReference>
<evidence type="ECO:0000256" key="4">
    <source>
        <dbReference type="ARBA" id="ARBA00022553"/>
    </source>
</evidence>
<evidence type="ECO:0000256" key="3">
    <source>
        <dbReference type="ARBA" id="ARBA00022450"/>
    </source>
</evidence>
<keyword evidence="3" id="KW-0596">Phosphopantetheine</keyword>
<dbReference type="SUPFAM" id="SSF47336">
    <property type="entry name" value="ACP-like"/>
    <property type="match status" value="4"/>
</dbReference>
<dbReference type="GO" id="GO:0043041">
    <property type="term" value="P:amino acid activation for nonribosomal peptide biosynthetic process"/>
    <property type="evidence" value="ECO:0007669"/>
    <property type="project" value="TreeGrafter"/>
</dbReference>
<dbReference type="GO" id="GO:0044550">
    <property type="term" value="P:secondary metabolite biosynthetic process"/>
    <property type="evidence" value="ECO:0007669"/>
    <property type="project" value="UniProtKB-ARBA"/>
</dbReference>
<dbReference type="Gene3D" id="2.30.38.10">
    <property type="entry name" value="Luciferase, Domain 3"/>
    <property type="match status" value="4"/>
</dbReference>
<dbReference type="InterPro" id="IPR045851">
    <property type="entry name" value="AMP-bd_C_sf"/>
</dbReference>
<feature type="domain" description="Carrier" evidence="6">
    <location>
        <begin position="4170"/>
        <end position="4245"/>
    </location>
</feature>
<dbReference type="CDD" id="cd05930">
    <property type="entry name" value="A_NRPS"/>
    <property type="match status" value="1"/>
</dbReference>
<evidence type="ECO:0000313" key="8">
    <source>
        <dbReference type="Proteomes" id="UP000272888"/>
    </source>
</evidence>
<evidence type="ECO:0000313" key="7">
    <source>
        <dbReference type="EMBL" id="RKH57424.1"/>
    </source>
</evidence>
<dbReference type="FunFam" id="3.30.559.10:FF:000012">
    <property type="entry name" value="Non-ribosomal peptide synthetase"/>
    <property type="match status" value="2"/>
</dbReference>
<dbReference type="Gene3D" id="3.40.50.980">
    <property type="match status" value="8"/>
</dbReference>
<dbReference type="InterPro" id="IPR029058">
    <property type="entry name" value="AB_hydrolase_fold"/>
</dbReference>
<organism evidence="7 8">
    <name type="scientific">Corallococcus llansteffanensis</name>
    <dbReference type="NCBI Taxonomy" id="2316731"/>
    <lineage>
        <taxon>Bacteria</taxon>
        <taxon>Pseudomonadati</taxon>
        <taxon>Myxococcota</taxon>
        <taxon>Myxococcia</taxon>
        <taxon>Myxococcales</taxon>
        <taxon>Cystobacterineae</taxon>
        <taxon>Myxococcaceae</taxon>
        <taxon>Corallococcus</taxon>
    </lineage>
</organism>
<protein>
    <submittedName>
        <fullName evidence="7">Amino acid adenylation domain-containing protein</fullName>
    </submittedName>
</protein>
<dbReference type="SUPFAM" id="SSF56801">
    <property type="entry name" value="Acetyl-CoA synthetase-like"/>
    <property type="match status" value="4"/>
</dbReference>
<dbReference type="Gene3D" id="3.40.50.1820">
    <property type="entry name" value="alpha/beta hydrolase"/>
    <property type="match status" value="1"/>
</dbReference>
<dbReference type="CDD" id="cd19531">
    <property type="entry name" value="LCL_NRPS-like"/>
    <property type="match status" value="4"/>
</dbReference>
<dbReference type="NCBIfam" id="NF003417">
    <property type="entry name" value="PRK04813.1"/>
    <property type="match status" value="4"/>
</dbReference>
<sequence>MPEHPGTPSALAPKSPARSRRRAPPVLPVSRDAMLPLSFGQQRMWFIEQLTPGGISYNVPYFARLTGPLDVPALERALATVVERHESLRTTFAVVDGRPVQRIAPELSLPLRVESLEALPVLGREAAVRALAEAEAREPFDLGAGPLVRVRLLRLGPTEHVLLLMLHHICCDGWSLTVMERELKALYAASLAGTEGTLPALSVQYADHAVWQRQWLQGDVLQQQLEWWRGQLAGAPAALELPTDRPRPAAQSTRGAVYRHALPPGLGRELEALCRTQGVTLFMALLGGMHLLLSRHSGQDDIVIGSPISGRTRREVEPLIGFFINTLPLRVQGAGHLGFGELLHRVRKTCLDAYAHQEVPFEQLVDALQPERDLSRTPLFQVFFTLQHSAVPALELEGLRTSELDFEPGVSRFDFTVFLRETPDGLVGIWEYNTDLFDEATVARFAEHYTRLLEAAVAEPERPVAALPLLSARERQRLLDSGTGASVAYPRDASLPALFAEQVARAPDAVALEAGGERLTYAQVEARANQLAHHLRDLGVDVGTPVGLCAGRSMELVVATLAILKAGGAYVPLDPAYPSERLEFMARDARIAVLLVQPGREAALPALDARVVMLDPSWRAFADARSDAPPVRVPAEALAYVMYTSGSTGWPKGVCVPHRAVARLVKGTTFVRFGPEEVFLQLAPASFDAATLELWGALLHGAKLVLFPPHAPSLEELDATLEREHITTLFLTTALFEQLALARPAALARVRQVITGGDVLSPVAARKLLDAGRAVVNGYGPTENTTFSTTHQVTRAQDTRQPVPIGLPLENSQALVLDAHLEPVPVDVVGDLYVGGDGLAWGYLGQPALTAERFIPHPFSATPGARLYRTGDRARWQPDGRLAFMGRADTQVKLRGFRIELGEVETALRHLPGVEDAVAEVREYAPGDKRLVAYVVGADVDPGTLRAGLSARLPGPLVPSAFVKLERLPLTPVGKVDRKALVTPGESLLPEGTHVAPVTATETAVAEVWASLLGRTRVGAHDSFFELGGHSLLATQVVSRLRETFQVDLSVRALFEAPTVTGLAARIEALREGGSRLRSLPLVPGPRDGWLPQSFAQQRLWFISQLDTLGFSYNVPLVTRLRGTLDARALEQGLAAVVRRHDVLRTTFDEVDGQPVQRISPAWDFTLKQVDVAPASLPSRLEAEVRRPFDLRRGPLVRGLLLRVTDDDHVLLLVFHHIVFDGWSIDVLQRELDVLYPARLQGIDAALPPLPLQYVDYARWQREWFQGEDLEEQLAWWREELAGAPPVLDLPTDKPRPPVQTFQGANFQVALPPSLHGALQSLGQREGATLFMTLLAGFQALLARYSGQEDIVVGSPISGRNRREVEGLIGFFVNTLALRAEAAETGSFRQLLHHVRESCLGAFAHQDLPFEQLVDALKPPRDLSRTPLVQVMFVLQRASAPLSLPGLVVEDFPFQSGVSRFDLMLFMRQTSHGLVAYWEYNTALFEEATLARLAAHYVRLLEGVVANPEQPLATLPLLSEAERQQVLVGWNTREERLPAPGLIHAWVEAQAARTPDAVAVTDGTASLTYARFEARANQLAHHLIALGVGPGSSVGLCLERSSLDMPVAVLATLKAGAAYLPLDPNYPAERLALMVEDTQAPVMLAHAAFVKALPPGTSARIVTLESEAATITARPTSSPDVELSPEAVCYVVFTSGSTGRPKGIAMSHRGAGNMLVWLTRRAVRAEATTLQFASLNFDVSFQELFGTWCIGGRVLLSSAELRRDPPALLRFLVQHRVERLFLPFVALQSLSDAARSAPELPPLNEVITAGEQLQVTPALIALFERLPGCVLENQYGPSETHAVTAWRASGPPKTWPALPPVGTPLPSVQAYVLDPRLAPCPIGIPGEVYVGGEGLAHGYHGRPDLTAERFVPSPFSTAPGARLYRTGDKARWLADGQLEFLGRLDGQVKLRGFRVELGEVEAVLRALPDVRDVVAMVREDTPGLRRLVAYVVQPEPTFAPDVLRQALARRLPEHMVPSAFVRLDALPLSPSGKVNRNGLPAPTEETESPDGYVAPLTAVEKVIADIWASLLVLPRVGLQDHFFELGGHSLLATQVVSRLREAFQVDLSLRVLFEAPTVAGLATRLEELLHGAHRKPAPSLVPQARDGLIPQSFAQQRLWFISQLDTSAHAYNVPLVSRLRGPLEVRALEQSLDALIRRHEVLRTTFDEVDGQPVQRIGPAWDFAVKQVDVDLETALQQQVEAEAHVPFDLRQGPLVRATLLRLAEDDHVLVLTFHHSVFDGWSIAVLQRELDALYLARLQGTEATLPPLPIQYADHALWQRAWLQGDVLEEQVAWWREQLAGAPPVLDLPADKPRPPVQTFHGAYLQVPLPPALSSALVALGQREGTTLFMTLLAGFQALLARYSGQEEFVVGSPISGRNRREVEGLIGFFVNTLALRAEVSGSRSFRQLLRRVRESCLGAFAHQDLPFEQLVDALKPPRDLSRAPLVQTLFVLQQASVPLSLPGLQAEDVLFQTGVSRFDLMLFVRESAQGLTAFWEYNTALFEEATLARMAAHFVRLLEGAVRHPEQPLSALPLLSEEERQQVVVTWNAAKDLSFAPGLMHQWVEAQVARTPDAVAVTDGTASLTYARFEARANQLAHHLIALGVGPGNSVGLCLERSSLDMPVAVLATLKAGAAYVPLDPNYPAERLALMVEDTQAPVVLAHAGFVQVLPPNTSARIVTLEGEASAISARPTSSPNVELSPEAVCYVVFTSGSTGRPKGIAMSHRGAGNMLAWLLKRAVRAEATTLQFASLNFDVSFQELFGTWCIGGRVLLSSAELRRDPPALLRFLTQHRVERIFLPFVALQSLSDAARSAPELPPLNEVITAGEQLQVTPALIALFERLPGCVLENEYGPSETHAVTAWRASGPPNTWPALPPVGTPLPNVQSYVLDARGEPCPIGVPGEVYVGGEGLAHGYHGRPDLTAERFVPSPFSTAPGARLYRTGDKARWLADGQLEFLGRLDGQVKLRGFRVELGEVESALRALPDVRDVVVVVREDTPGLRRLVGYVVQEESSFAPDALRQALARRLPEYMVPSALVRMDALPLSPSGKVNRNGLPVPNEEAVAGTAYVAPVSAVEKLIADIWAPLLGVPRVGTQDHFFELGGHSLLATQVASRLREALQLELPVRMLFEAPTLAELAVRIEALRQEARPLQAPPLVRVEPGDLAPQSFPQQRLWLIDKLTPGGFAFNFPLFIRCKGPLDVAALERSLAALVERHEALRTVFTEVDGQPVQRVLPTVPFVLDFERWEGVSLAERDTVLRQRAERQMRHVFDLRTGPLLTATLVRLDAEDHALLLLMHHIVTDGWSADVLGRELGLLYDAFTRGQTPHLPPLPIRYTDYARWQRAALQGEALHARLSWWKQHLRGAPTALELPTDRPRPPVQSQQGAALIVRVPAAVDAAVRELCHQQRVTSFMALLAGFQALLARYSGQEDVVVGSPISGRDHREVEGLIGFFVNALPLRVKVSGDEGFQALLGRVRETCLGAYAHQELPFEQLVDALQPPRDLSRTPVFQVVFALYKDFPAMPLRGLETGPVPFEPGLAKHDLTLFVRESATGLLTHWEYNTALFDEATVERMAGHYVRLLEQVTRSPERPLASLSLLAEGERQQLLVAWNDTALELPRDLHVPTRISEQARVRPEALALSGSEQRMTFGELEATANRLSHLLRADGVKPENVVALCLDRTPGYVWGALGILKAGAAYLPMDLAWPEAWWRHVLTDSGARIVVTRKAFASRFEGSGVRVLCLDAEPALEAQPDTAPDVTLDADSLAYVIYTSGSTGRPKGVAVTHGGLDNLVAGYVADMRLVPGDRSPLLMGLAFDASVVETWPTLTHGASLHLPPDDVRTETARLVQWFAEEGITVASMPTPMAEAALELPWPAGMPLRRMHVAGDVLHRRPGPSVPGQWVNCYGPTENTVAATSALVSPEGPEGVLPPIGRPEPNVRAYVLDGAGLPVPMGLWGELYLGGASVARGYLAQPALTAERFGPDPFSGVPGARLYRTGDVVRWLADGNLEFRGRADTQVKVRGFRIELGEVEAALLAHPSVKEAVARVREDVPGQKRLVAYVVLREGMGFTVDALRAALRQSLAEHAVPSAFVVLERLPLTPNGKTDRTALPAPDLHRPELSEDYRAPEVGLEQTLAALWAQVLGVDRVGAGDNFFDLGGNSLLLQAVHVKLEALVGRKVPLVTLFQFPTVRALAAHLAPPKEQPPEATAPAQDTGTQRRDNLRRMAQRRGRPGSG</sequence>
<dbReference type="EMBL" id="RAWB01000181">
    <property type="protein sequence ID" value="RKH57424.1"/>
    <property type="molecule type" value="Genomic_DNA"/>
</dbReference>
<dbReference type="SUPFAM" id="SSF52777">
    <property type="entry name" value="CoA-dependent acyltransferases"/>
    <property type="match status" value="8"/>
</dbReference>
<dbReference type="InterPro" id="IPR006162">
    <property type="entry name" value="Ppantetheine_attach_site"/>
</dbReference>
<dbReference type="PANTHER" id="PTHR45527">
    <property type="entry name" value="NONRIBOSOMAL PEPTIDE SYNTHETASE"/>
    <property type="match status" value="1"/>
</dbReference>
<dbReference type="Gene3D" id="1.10.1200.10">
    <property type="entry name" value="ACP-like"/>
    <property type="match status" value="3"/>
</dbReference>
<evidence type="ECO:0000256" key="2">
    <source>
        <dbReference type="ARBA" id="ARBA00006432"/>
    </source>
</evidence>
<dbReference type="InterPro" id="IPR023213">
    <property type="entry name" value="CAT-like_dom_sf"/>
</dbReference>
<dbReference type="NCBIfam" id="TIGR01733">
    <property type="entry name" value="AA-adenyl-dom"/>
    <property type="match status" value="4"/>
</dbReference>
<dbReference type="InterPro" id="IPR009081">
    <property type="entry name" value="PP-bd_ACP"/>
</dbReference>
<dbReference type="FunFam" id="1.10.1200.10:FF:000016">
    <property type="entry name" value="Non-ribosomal peptide synthase"/>
    <property type="match status" value="1"/>
</dbReference>
<dbReference type="Gene3D" id="3.30.559.30">
    <property type="entry name" value="Nonribosomal peptide synthetase, condensation domain"/>
    <property type="match status" value="4"/>
</dbReference>
<dbReference type="SMART" id="SM00823">
    <property type="entry name" value="PKS_PP"/>
    <property type="match status" value="4"/>
</dbReference>
<dbReference type="GO" id="GO:0031177">
    <property type="term" value="F:phosphopantetheine binding"/>
    <property type="evidence" value="ECO:0007669"/>
    <property type="project" value="InterPro"/>
</dbReference>
<dbReference type="FunFam" id="3.30.559.30:FF:000001">
    <property type="entry name" value="Non-ribosomal peptide synthetase"/>
    <property type="match status" value="1"/>
</dbReference>
<dbReference type="Pfam" id="PF00668">
    <property type="entry name" value="Condensation"/>
    <property type="match status" value="4"/>
</dbReference>
<dbReference type="InterPro" id="IPR000873">
    <property type="entry name" value="AMP-dep_synth/lig_dom"/>
</dbReference>
<dbReference type="PROSITE" id="PS00455">
    <property type="entry name" value="AMP_BINDING"/>
    <property type="match status" value="4"/>
</dbReference>
<dbReference type="Gene3D" id="3.30.559.10">
    <property type="entry name" value="Chloramphenicol acetyltransferase-like domain"/>
    <property type="match status" value="4"/>
</dbReference>
<dbReference type="Proteomes" id="UP000272888">
    <property type="component" value="Unassembled WGS sequence"/>
</dbReference>
<feature type="domain" description="Carrier" evidence="6">
    <location>
        <begin position="2054"/>
        <end position="2129"/>
    </location>
</feature>
<dbReference type="Pfam" id="PF00501">
    <property type="entry name" value="AMP-binding"/>
    <property type="match status" value="4"/>
</dbReference>
<reference evidence="8" key="1">
    <citation type="submission" date="2018-09" db="EMBL/GenBank/DDBJ databases">
        <authorList>
            <person name="Livingstone P.G."/>
            <person name="Whitworth D.E."/>
        </authorList>
    </citation>
    <scope>NUCLEOTIDE SEQUENCE [LARGE SCALE GENOMIC DNA]</scope>
    <source>
        <strain evidence="8">CA051B</strain>
    </source>
</reference>
<evidence type="ECO:0000256" key="1">
    <source>
        <dbReference type="ARBA" id="ARBA00001957"/>
    </source>
</evidence>
<feature type="region of interest" description="Disordered" evidence="5">
    <location>
        <begin position="1"/>
        <end position="25"/>
    </location>
</feature>
<dbReference type="GO" id="GO:0005829">
    <property type="term" value="C:cytosol"/>
    <property type="evidence" value="ECO:0007669"/>
    <property type="project" value="TreeGrafter"/>
</dbReference>
<dbReference type="GO" id="GO:0072330">
    <property type="term" value="P:monocarboxylic acid biosynthetic process"/>
    <property type="evidence" value="ECO:0007669"/>
    <property type="project" value="UniProtKB-ARBA"/>
</dbReference>
<dbReference type="FunFam" id="3.30.300.30:FF:000010">
    <property type="entry name" value="Enterobactin synthetase component F"/>
    <property type="match status" value="3"/>
</dbReference>
<feature type="domain" description="Carrier" evidence="6">
    <location>
        <begin position="3113"/>
        <end position="3188"/>
    </location>
</feature>
<dbReference type="Pfam" id="PF00550">
    <property type="entry name" value="PP-binding"/>
    <property type="match status" value="4"/>
</dbReference>
<keyword evidence="4" id="KW-0597">Phosphoprotein</keyword>
<proteinExistence type="inferred from homology"/>
<evidence type="ECO:0000259" key="6">
    <source>
        <dbReference type="PROSITE" id="PS50075"/>
    </source>
</evidence>
<dbReference type="InterPro" id="IPR036736">
    <property type="entry name" value="ACP-like_sf"/>
</dbReference>
<comment type="cofactor">
    <cofactor evidence="1">
        <name>pantetheine 4'-phosphate</name>
        <dbReference type="ChEBI" id="CHEBI:47942"/>
    </cofactor>
</comment>
<name>A0A3A8Q233_9BACT</name>
<accession>A0A3A8Q233</accession>
<comment type="similarity">
    <text evidence="2">Belongs to the ATP-dependent AMP-binding enzyme family.</text>
</comment>
<feature type="region of interest" description="Disordered" evidence="5">
    <location>
        <begin position="4241"/>
        <end position="4279"/>
    </location>
</feature>
<dbReference type="InterPro" id="IPR010071">
    <property type="entry name" value="AA_adenyl_dom"/>
</dbReference>
<dbReference type="FunFam" id="3.40.50.12780:FF:000012">
    <property type="entry name" value="Non-ribosomal peptide synthetase"/>
    <property type="match status" value="1"/>
</dbReference>
<feature type="compositionally biased region" description="Basic residues" evidence="5">
    <location>
        <begin position="4269"/>
        <end position="4279"/>
    </location>
</feature>
<dbReference type="PANTHER" id="PTHR45527:SF1">
    <property type="entry name" value="FATTY ACID SYNTHASE"/>
    <property type="match status" value="1"/>
</dbReference>
<dbReference type="InterPro" id="IPR020806">
    <property type="entry name" value="PKS_PP-bd"/>
</dbReference>
<gene>
    <name evidence="7" type="ORF">D7V93_18470</name>
</gene>
<dbReference type="InterPro" id="IPR001242">
    <property type="entry name" value="Condensation_dom"/>
</dbReference>
<dbReference type="Gene3D" id="3.30.300.30">
    <property type="match status" value="4"/>
</dbReference>
<dbReference type="FunFam" id="3.40.50.980:FF:000001">
    <property type="entry name" value="Non-ribosomal peptide synthetase"/>
    <property type="match status" value="4"/>
</dbReference>
<dbReference type="GO" id="GO:0003824">
    <property type="term" value="F:catalytic activity"/>
    <property type="evidence" value="ECO:0007669"/>
    <property type="project" value="InterPro"/>
</dbReference>
<dbReference type="FunFam" id="2.30.38.10:FF:000001">
    <property type="entry name" value="Non-ribosomal peptide synthetase PvdI"/>
    <property type="match status" value="3"/>
</dbReference>
<dbReference type="CDD" id="cd17651">
    <property type="entry name" value="A_NRPS_VisG_like"/>
    <property type="match status" value="1"/>
</dbReference>
<feature type="domain" description="Carrier" evidence="6">
    <location>
        <begin position="996"/>
        <end position="1071"/>
    </location>
</feature>
<keyword evidence="8" id="KW-1185">Reference proteome</keyword>
<dbReference type="FunFam" id="1.10.1200.10:FF:000005">
    <property type="entry name" value="Nonribosomal peptide synthetase 1"/>
    <property type="match status" value="2"/>
</dbReference>